<reference evidence="3" key="1">
    <citation type="journal article" date="2017" name="Biotechnol. Biofuels">
        <title>Evaluation of environmental bacterial communities as a factor affecting the growth of duckweed Lemna minor.</title>
        <authorList>
            <person name="Ishizawa H."/>
            <person name="Kuroda M."/>
            <person name="Morikawa M."/>
            <person name="Ike M."/>
        </authorList>
    </citation>
    <scope>NUCLEOTIDE SEQUENCE [LARGE SCALE GENOMIC DNA]</scope>
    <source>
        <strain evidence="3">M6</strain>
    </source>
</reference>
<proteinExistence type="predicted"/>
<feature type="chain" id="PRO_5018217348" evidence="1">
    <location>
        <begin position="24"/>
        <end position="192"/>
    </location>
</feature>
<reference evidence="3" key="2">
    <citation type="journal article" date="2017" name="Plant Physiol. Biochem.">
        <title>Differential oxidative and antioxidative response of duckweed Lemna minor toward plant growth promoting/inhibiting bacteria.</title>
        <authorList>
            <person name="Ishizawa H."/>
            <person name="Kuroda M."/>
            <person name="Morikawa M."/>
            <person name="Ike M."/>
        </authorList>
    </citation>
    <scope>NUCLEOTIDE SEQUENCE [LARGE SCALE GENOMIC DNA]</scope>
    <source>
        <strain evidence="3">M6</strain>
    </source>
</reference>
<name>A0A3G9G2A8_9CAUL</name>
<dbReference type="AlphaFoldDB" id="A0A3G9G2A8"/>
<evidence type="ECO:0000313" key="3">
    <source>
        <dbReference type="Proteomes" id="UP000278756"/>
    </source>
</evidence>
<dbReference type="RefSeq" id="WP_126421453.1">
    <property type="nucleotide sequence ID" value="NZ_AP018827.1"/>
</dbReference>
<organism evidence="2 3">
    <name type="scientific">Asticcacaulis excentricus</name>
    <dbReference type="NCBI Taxonomy" id="78587"/>
    <lineage>
        <taxon>Bacteria</taxon>
        <taxon>Pseudomonadati</taxon>
        <taxon>Pseudomonadota</taxon>
        <taxon>Alphaproteobacteria</taxon>
        <taxon>Caulobacterales</taxon>
        <taxon>Caulobacteraceae</taxon>
        <taxon>Asticcacaulis</taxon>
    </lineage>
</organism>
<feature type="signal peptide" evidence="1">
    <location>
        <begin position="1"/>
        <end position="23"/>
    </location>
</feature>
<dbReference type="EMBL" id="AP018827">
    <property type="protein sequence ID" value="BBF80837.1"/>
    <property type="molecule type" value="Genomic_DNA"/>
</dbReference>
<keyword evidence="1" id="KW-0732">Signal</keyword>
<gene>
    <name evidence="2" type="ORF">EM6_1423</name>
</gene>
<evidence type="ECO:0000256" key="1">
    <source>
        <dbReference type="SAM" id="SignalP"/>
    </source>
</evidence>
<sequence>MPKILTAAVLAALTALMPVTVWAQSTETPPSETTAAPVAEPVAAPAAAVVPNGTPIVVEITELVSTRTATVGDMFPLKLAEPVLLNGAVVIPEGTPGKGQVVDTGKPGMGGKPGKLVLAARYLEFEGRQIPIRALKLGLGAKDNSGAAVATTIAVGVFGLAVTGGHMEALPGTRASAKLAADFTPATPPASQ</sequence>
<accession>A0A3G9G2A8</accession>
<evidence type="ECO:0000313" key="2">
    <source>
        <dbReference type="EMBL" id="BBF80837.1"/>
    </source>
</evidence>
<protein>
    <submittedName>
        <fullName evidence="2">Glycoprotein gp2</fullName>
    </submittedName>
</protein>
<dbReference type="Proteomes" id="UP000278756">
    <property type="component" value="Chromosome 1"/>
</dbReference>
<dbReference type="OrthoDB" id="117664at2"/>